<accession>A0A7X2NFI5</accession>
<dbReference type="Proteomes" id="UP000461754">
    <property type="component" value="Unassembled WGS sequence"/>
</dbReference>
<dbReference type="CDD" id="cd17536">
    <property type="entry name" value="REC_YesN-like"/>
    <property type="match status" value="1"/>
</dbReference>
<dbReference type="SMART" id="SM00448">
    <property type="entry name" value="REC"/>
    <property type="match status" value="1"/>
</dbReference>
<evidence type="ECO:0000256" key="2">
    <source>
        <dbReference type="ARBA" id="ARBA00023015"/>
    </source>
</evidence>
<evidence type="ECO:0000256" key="6">
    <source>
        <dbReference type="PROSITE-ProRule" id="PRU00169"/>
    </source>
</evidence>
<dbReference type="PROSITE" id="PS01124">
    <property type="entry name" value="HTH_ARAC_FAMILY_2"/>
    <property type="match status" value="1"/>
</dbReference>
<dbReference type="PANTHER" id="PTHR43280">
    <property type="entry name" value="ARAC-FAMILY TRANSCRIPTIONAL REGULATOR"/>
    <property type="match status" value="1"/>
</dbReference>
<evidence type="ECO:0000259" key="8">
    <source>
        <dbReference type="PROSITE" id="PS50110"/>
    </source>
</evidence>
<dbReference type="PROSITE" id="PS50110">
    <property type="entry name" value="RESPONSE_REGULATORY"/>
    <property type="match status" value="1"/>
</dbReference>
<comment type="caution">
    <text evidence="9">The sequence shown here is derived from an EMBL/GenBank/DDBJ whole genome shotgun (WGS) entry which is preliminary data.</text>
</comment>
<dbReference type="SUPFAM" id="SSF52172">
    <property type="entry name" value="CheY-like"/>
    <property type="match status" value="1"/>
</dbReference>
<reference evidence="9 10" key="1">
    <citation type="submission" date="2019-08" db="EMBL/GenBank/DDBJ databases">
        <title>In-depth cultivation of the pig gut microbiome towards novel bacterial diversity and tailored functional studies.</title>
        <authorList>
            <person name="Wylensek D."/>
            <person name="Hitch T.C.A."/>
            <person name="Clavel T."/>
        </authorList>
    </citation>
    <scope>NUCLEOTIDE SEQUENCE [LARGE SCALE GENOMIC DNA]</scope>
    <source>
        <strain evidence="9 10">RF-744-FAT-4</strain>
    </source>
</reference>
<name>A0A7X2NFI5_9FIRM</name>
<dbReference type="PANTHER" id="PTHR43280:SF10">
    <property type="entry name" value="REGULATORY PROTEIN POCR"/>
    <property type="match status" value="1"/>
</dbReference>
<proteinExistence type="predicted"/>
<feature type="modified residue" description="4-aspartylphosphate" evidence="6">
    <location>
        <position position="55"/>
    </location>
</feature>
<feature type="domain" description="HTH araC/xylS-type" evidence="7">
    <location>
        <begin position="244"/>
        <end position="342"/>
    </location>
</feature>
<evidence type="ECO:0000256" key="5">
    <source>
        <dbReference type="ARBA" id="ARBA00024867"/>
    </source>
</evidence>
<gene>
    <name evidence="9" type="ORF">FYJ52_03560</name>
</gene>
<dbReference type="Pfam" id="PF12833">
    <property type="entry name" value="HTH_18"/>
    <property type="match status" value="1"/>
</dbReference>
<dbReference type="GO" id="GO:0003700">
    <property type="term" value="F:DNA-binding transcription factor activity"/>
    <property type="evidence" value="ECO:0007669"/>
    <property type="project" value="InterPro"/>
</dbReference>
<evidence type="ECO:0000256" key="3">
    <source>
        <dbReference type="ARBA" id="ARBA00023125"/>
    </source>
</evidence>
<dbReference type="Gene3D" id="3.40.50.2300">
    <property type="match status" value="1"/>
</dbReference>
<keyword evidence="10" id="KW-1185">Reference proteome</keyword>
<comment type="function">
    <text evidence="5">May play the central regulatory role in sporulation. It may be an element of the effector pathway responsible for the activation of sporulation genes in response to nutritional stress. Spo0A may act in concert with spo0H (a sigma factor) to control the expression of some genes that are critical to the sporulation process.</text>
</comment>
<protein>
    <recommendedName>
        <fullName evidence="1">Stage 0 sporulation protein A homolog</fullName>
    </recommendedName>
</protein>
<dbReference type="InterPro" id="IPR011006">
    <property type="entry name" value="CheY-like_superfamily"/>
</dbReference>
<evidence type="ECO:0000313" key="10">
    <source>
        <dbReference type="Proteomes" id="UP000461754"/>
    </source>
</evidence>
<feature type="domain" description="Response regulatory" evidence="8">
    <location>
        <begin position="3"/>
        <end position="120"/>
    </location>
</feature>
<evidence type="ECO:0000259" key="7">
    <source>
        <dbReference type="PROSITE" id="PS01124"/>
    </source>
</evidence>
<dbReference type="PRINTS" id="PR00032">
    <property type="entry name" value="HTHARAC"/>
</dbReference>
<evidence type="ECO:0000256" key="1">
    <source>
        <dbReference type="ARBA" id="ARBA00018672"/>
    </source>
</evidence>
<keyword evidence="2" id="KW-0805">Transcription regulation</keyword>
<sequence>MYKVYIVEDEHLERKALQMIINGQAPNVKIVGTAASGKDALKGIAETNPQIILMDINIPEINGIEVLRRVKKSDPEKKVILITAFNEFDFAHQAIKAKVDDLLLKPIRPEQLIASLNQAIEGLQANTRSNIDEKMSEIIYAVVHKKYTQCREAVQTYLNLLYDHYGFDLISIQKEVQTLMRELQTVADDNGGYEIVSPLKSTSGHKHFARQFQNRYNLRVEIMKVIGKIFDHMKTNPDRKSSIEDILNFIDRNAANDISLEQVGEYANMSSYYLSKIFKKETGMNFVTYLTKQKIQIAKDMLINTDTPIINIALDLSYHEPNYFSKVFKKNVGITPTAYRRKYRNTGAQTEAAE</sequence>
<keyword evidence="3" id="KW-0238">DNA-binding</keyword>
<organism evidence="9 10">
    <name type="scientific">Pseudoramibacter porci</name>
    <dbReference type="NCBI Taxonomy" id="2606631"/>
    <lineage>
        <taxon>Bacteria</taxon>
        <taxon>Bacillati</taxon>
        <taxon>Bacillota</taxon>
        <taxon>Clostridia</taxon>
        <taxon>Eubacteriales</taxon>
        <taxon>Eubacteriaceae</taxon>
        <taxon>Pseudoramibacter</taxon>
    </lineage>
</organism>
<dbReference type="RefSeq" id="WP_154575896.1">
    <property type="nucleotide sequence ID" value="NZ_VUMO01000003.1"/>
</dbReference>
<keyword evidence="4" id="KW-0804">Transcription</keyword>
<dbReference type="InterPro" id="IPR018060">
    <property type="entry name" value="HTH_AraC"/>
</dbReference>
<dbReference type="GO" id="GO:0000160">
    <property type="term" value="P:phosphorelay signal transduction system"/>
    <property type="evidence" value="ECO:0007669"/>
    <property type="project" value="InterPro"/>
</dbReference>
<dbReference type="Pfam" id="PF00072">
    <property type="entry name" value="Response_reg"/>
    <property type="match status" value="1"/>
</dbReference>
<evidence type="ECO:0000313" key="9">
    <source>
        <dbReference type="EMBL" id="MSS19491.1"/>
    </source>
</evidence>
<dbReference type="InterPro" id="IPR009057">
    <property type="entry name" value="Homeodomain-like_sf"/>
</dbReference>
<dbReference type="AlphaFoldDB" id="A0A7X2NFI5"/>
<dbReference type="Gene3D" id="1.10.10.60">
    <property type="entry name" value="Homeodomain-like"/>
    <property type="match status" value="2"/>
</dbReference>
<dbReference type="InterPro" id="IPR001789">
    <property type="entry name" value="Sig_transdc_resp-reg_receiver"/>
</dbReference>
<dbReference type="EMBL" id="VUMO01000003">
    <property type="protein sequence ID" value="MSS19491.1"/>
    <property type="molecule type" value="Genomic_DNA"/>
</dbReference>
<evidence type="ECO:0000256" key="4">
    <source>
        <dbReference type="ARBA" id="ARBA00023163"/>
    </source>
</evidence>
<dbReference type="GO" id="GO:0043565">
    <property type="term" value="F:sequence-specific DNA binding"/>
    <property type="evidence" value="ECO:0007669"/>
    <property type="project" value="InterPro"/>
</dbReference>
<dbReference type="SMART" id="SM00342">
    <property type="entry name" value="HTH_ARAC"/>
    <property type="match status" value="1"/>
</dbReference>
<dbReference type="SUPFAM" id="SSF46689">
    <property type="entry name" value="Homeodomain-like"/>
    <property type="match status" value="2"/>
</dbReference>
<dbReference type="InterPro" id="IPR020449">
    <property type="entry name" value="Tscrpt_reg_AraC-type_HTH"/>
</dbReference>
<keyword evidence="6" id="KW-0597">Phosphoprotein</keyword>